<feature type="region of interest" description="Disordered" evidence="1">
    <location>
        <begin position="1"/>
        <end position="30"/>
    </location>
</feature>
<dbReference type="AlphaFoldDB" id="A0A5B0PGH2"/>
<dbReference type="Proteomes" id="UP000325313">
    <property type="component" value="Unassembled WGS sequence"/>
</dbReference>
<dbReference type="OrthoDB" id="10589937at2759"/>
<evidence type="ECO:0000313" key="2">
    <source>
        <dbReference type="EMBL" id="KAA1099528.1"/>
    </source>
</evidence>
<dbReference type="EMBL" id="VDEP01000316">
    <property type="protein sequence ID" value="KAA1103792.1"/>
    <property type="molecule type" value="Genomic_DNA"/>
</dbReference>
<name>A0A5B0PGH2_PUCGR</name>
<sequence>MAILDELKKGVAQPAPAGDDVRDLGPGEMRTPLRKRFRTFSARLAKKFRKVHAQRLLVLDSQAEGGQDEQEEFFHLTRLMGTGRFLPDSTSSTAQDSKYVPAESAFRRGPPSFQEPNRFSIDSIETFPSGTEPSTLLFGTKLSDKLDGLLQTVDVQRRSHLMSIHDKRRFCDLTSG</sequence>
<evidence type="ECO:0000313" key="5">
    <source>
        <dbReference type="Proteomes" id="UP000325313"/>
    </source>
</evidence>
<protein>
    <submittedName>
        <fullName evidence="2">Uncharacterized protein</fullName>
    </submittedName>
</protein>
<proteinExistence type="predicted"/>
<accession>A0A5B0PGH2</accession>
<gene>
    <name evidence="2" type="ORF">PGT21_010758</name>
    <name evidence="3" type="ORF">PGTUg99_011803</name>
</gene>
<evidence type="ECO:0000313" key="4">
    <source>
        <dbReference type="Proteomes" id="UP000324748"/>
    </source>
</evidence>
<comment type="caution">
    <text evidence="2">The sequence shown here is derived from an EMBL/GenBank/DDBJ whole genome shotgun (WGS) entry which is preliminary data.</text>
</comment>
<reference evidence="4 5" key="1">
    <citation type="submission" date="2019-05" db="EMBL/GenBank/DDBJ databases">
        <title>Emergence of the Ug99 lineage of the wheat stem rust pathogen through somatic hybridization.</title>
        <authorList>
            <person name="Li F."/>
            <person name="Upadhyaya N.M."/>
            <person name="Sperschneider J."/>
            <person name="Matny O."/>
            <person name="Nguyen-Phuc H."/>
            <person name="Mago R."/>
            <person name="Raley C."/>
            <person name="Miller M.E."/>
            <person name="Silverstein K.A.T."/>
            <person name="Henningsen E."/>
            <person name="Hirsch C.D."/>
            <person name="Visser B."/>
            <person name="Pretorius Z.A."/>
            <person name="Steffenson B.J."/>
            <person name="Schwessinger B."/>
            <person name="Dodds P.N."/>
            <person name="Figueroa M."/>
        </authorList>
    </citation>
    <scope>NUCLEOTIDE SEQUENCE [LARGE SCALE GENOMIC DNA]</scope>
    <source>
        <strain evidence="2">21-0</strain>
        <strain evidence="3 5">Ug99</strain>
    </source>
</reference>
<dbReference type="EMBL" id="VSWC01000054">
    <property type="protein sequence ID" value="KAA1099528.1"/>
    <property type="molecule type" value="Genomic_DNA"/>
</dbReference>
<dbReference type="Proteomes" id="UP000324748">
    <property type="component" value="Unassembled WGS sequence"/>
</dbReference>
<evidence type="ECO:0000256" key="1">
    <source>
        <dbReference type="SAM" id="MobiDB-lite"/>
    </source>
</evidence>
<organism evidence="2 4">
    <name type="scientific">Puccinia graminis f. sp. tritici</name>
    <dbReference type="NCBI Taxonomy" id="56615"/>
    <lineage>
        <taxon>Eukaryota</taxon>
        <taxon>Fungi</taxon>
        <taxon>Dikarya</taxon>
        <taxon>Basidiomycota</taxon>
        <taxon>Pucciniomycotina</taxon>
        <taxon>Pucciniomycetes</taxon>
        <taxon>Pucciniales</taxon>
        <taxon>Pucciniaceae</taxon>
        <taxon>Puccinia</taxon>
    </lineage>
</organism>
<evidence type="ECO:0000313" key="3">
    <source>
        <dbReference type="EMBL" id="KAA1103792.1"/>
    </source>
</evidence>
<keyword evidence="4" id="KW-1185">Reference proteome</keyword>